<feature type="domain" description="F-box" evidence="2">
    <location>
        <begin position="31"/>
        <end position="77"/>
    </location>
</feature>
<dbReference type="SUPFAM" id="SSF81383">
    <property type="entry name" value="F-box domain"/>
    <property type="match status" value="1"/>
</dbReference>
<dbReference type="SUPFAM" id="SSF52047">
    <property type="entry name" value="RNI-like"/>
    <property type="match status" value="1"/>
</dbReference>
<dbReference type="PANTHER" id="PTHR13318">
    <property type="entry name" value="PARTNER OF PAIRED, ISOFORM B-RELATED"/>
    <property type="match status" value="1"/>
</dbReference>
<feature type="compositionally biased region" description="Basic and acidic residues" evidence="1">
    <location>
        <begin position="549"/>
        <end position="566"/>
    </location>
</feature>
<feature type="compositionally biased region" description="Basic and acidic residues" evidence="1">
    <location>
        <begin position="707"/>
        <end position="716"/>
    </location>
</feature>
<dbReference type="Proteomes" id="UP001652626">
    <property type="component" value="Chromosome 31"/>
</dbReference>
<feature type="region of interest" description="Disordered" evidence="1">
    <location>
        <begin position="394"/>
        <end position="514"/>
    </location>
</feature>
<dbReference type="RefSeq" id="XP_064076250.1">
    <property type="nucleotide sequence ID" value="XM_064220180.1"/>
</dbReference>
<dbReference type="InterPro" id="IPR001810">
    <property type="entry name" value="F-box_dom"/>
</dbReference>
<gene>
    <name evidence="4" type="primary">LOC113396840</name>
</gene>
<dbReference type="GeneID" id="113396840"/>
<proteinExistence type="predicted"/>
<organism evidence="3 4">
    <name type="scientific">Vanessa tameamea</name>
    <name type="common">Kamehameha butterfly</name>
    <dbReference type="NCBI Taxonomy" id="334116"/>
    <lineage>
        <taxon>Eukaryota</taxon>
        <taxon>Metazoa</taxon>
        <taxon>Ecdysozoa</taxon>
        <taxon>Arthropoda</taxon>
        <taxon>Hexapoda</taxon>
        <taxon>Insecta</taxon>
        <taxon>Pterygota</taxon>
        <taxon>Neoptera</taxon>
        <taxon>Endopterygota</taxon>
        <taxon>Lepidoptera</taxon>
        <taxon>Glossata</taxon>
        <taxon>Ditrysia</taxon>
        <taxon>Papilionoidea</taxon>
        <taxon>Nymphalidae</taxon>
        <taxon>Nymphalinae</taxon>
        <taxon>Vanessa</taxon>
    </lineage>
</organism>
<feature type="compositionally biased region" description="Polar residues" evidence="1">
    <location>
        <begin position="477"/>
        <end position="506"/>
    </location>
</feature>
<evidence type="ECO:0000256" key="1">
    <source>
        <dbReference type="SAM" id="MobiDB-lite"/>
    </source>
</evidence>
<feature type="compositionally biased region" description="Polar residues" evidence="1">
    <location>
        <begin position="697"/>
        <end position="706"/>
    </location>
</feature>
<feature type="compositionally biased region" description="Basic and acidic residues" evidence="1">
    <location>
        <begin position="670"/>
        <end position="696"/>
    </location>
</feature>
<dbReference type="Pfam" id="PF00646">
    <property type="entry name" value="F-box"/>
    <property type="match status" value="1"/>
</dbReference>
<keyword evidence="3" id="KW-1185">Reference proteome</keyword>
<accession>A0ABM4AY82</accession>
<reference evidence="4" key="1">
    <citation type="submission" date="2025-08" db="UniProtKB">
        <authorList>
            <consortium name="RefSeq"/>
        </authorList>
    </citation>
    <scope>IDENTIFICATION</scope>
    <source>
        <tissue evidence="4">Whole body</tissue>
    </source>
</reference>
<dbReference type="Gene3D" id="3.80.10.10">
    <property type="entry name" value="Ribonuclease Inhibitor"/>
    <property type="match status" value="1"/>
</dbReference>
<evidence type="ECO:0000313" key="3">
    <source>
        <dbReference type="Proteomes" id="UP001652626"/>
    </source>
</evidence>
<feature type="region of interest" description="Disordered" evidence="1">
    <location>
        <begin position="643"/>
        <end position="716"/>
    </location>
</feature>
<sequence>MGSVHIECDTKRELDDSGCVQDDFVHNSYNQINLLDLSDDVLLYVLRYCSPRDLKALGFSCIRLGRLVRERSLWRRVDTTAVPCSQARLKWLLDNTLHQDTRALMITGYARNADGCLGLINVTRKEAAEEKDESSESEAGTNNEPNICEQIHEIPIPVHLERHHARLFISAQRTPNLPRYRGFPSWTDETDLGRSGPQRCNGPQFSFSPKLLQQLVATCTQLTTLAVDYCNIDCNRTTLGHFPKMLKKLSLRGTRCFNMTVDKSFLFKIQDHLPFLESLNVSECEWMDPATLLPLSKMPKLEELFMRDCPKLAEFVAYASLTSRYGFRTLRSLDLRGSPVGDSEVSALGWLPNLENLWLAARRHRSVRFKHHHAHYADDPRVAHHQLDRWEAREPDYFKSKSSSDSSECTEMDNPQPSSSRAVPVAGGRAKNETSEASNTKTDRDKEGSSKRKPEDGSGESADVNGKSPLSKRQKVNNDSNETKNGNTQNAGPMNVANDAQNQSNDSKNEEYPKNRIMKINCEINVNVIGVIETDSDDPDAINEDDIDRFDNPEPRNENDNPRNDENGNSAEPNAQNVQNLNREAQGNDNARNENFRMQNARGGSPDCIVDCIKIDQLIDVGELRCGRQNEVIVIASTSRAKVNNTARQEDGHQSTPGGQKQEAGQADNVKVEEAAKPKKDERNDPEPKQNLKRPNENVNEGASTSKDGEKSDEPKEKYVCFRKNQEPVYVNCLPENAANQNQQNQRREPLPPIQYQIEPRHHVLYVSVGPQLNTYRFPRDSSELDRHLNLNFRSTHVDSSSLVTDFAMRRFGRADGEDVNIIHIGPNGPMVVGHDTGSRPDRSNLRFLSVTGYRNITDRSLVHLATAAPNLTRIDFTDTNISENGAENFRGIRPDCELIFSKYKDNMD</sequence>
<dbReference type="InterPro" id="IPR032675">
    <property type="entry name" value="LRR_dom_sf"/>
</dbReference>
<dbReference type="Gene3D" id="1.20.1280.50">
    <property type="match status" value="1"/>
</dbReference>
<evidence type="ECO:0000259" key="2">
    <source>
        <dbReference type="PROSITE" id="PS50181"/>
    </source>
</evidence>
<feature type="compositionally biased region" description="Basic and acidic residues" evidence="1">
    <location>
        <begin position="441"/>
        <end position="456"/>
    </location>
</feature>
<feature type="region of interest" description="Disordered" evidence="1">
    <location>
        <begin position="535"/>
        <end position="574"/>
    </location>
</feature>
<protein>
    <submittedName>
        <fullName evidence="4">Uncharacterized protein LOC113396840 isoform X1</fullName>
    </submittedName>
</protein>
<name>A0ABM4AY82_VANTA</name>
<dbReference type="InterPro" id="IPR036047">
    <property type="entry name" value="F-box-like_dom_sf"/>
</dbReference>
<evidence type="ECO:0000313" key="4">
    <source>
        <dbReference type="RefSeq" id="XP_064076250.1"/>
    </source>
</evidence>
<dbReference type="PROSITE" id="PS50181">
    <property type="entry name" value="FBOX"/>
    <property type="match status" value="1"/>
</dbReference>
<feature type="compositionally biased region" description="Acidic residues" evidence="1">
    <location>
        <begin position="535"/>
        <end position="548"/>
    </location>
</feature>